<reference evidence="2 3" key="2">
    <citation type="submission" date="2018-11" db="EMBL/GenBank/DDBJ databases">
        <authorList>
            <consortium name="Pathogen Informatics"/>
        </authorList>
    </citation>
    <scope>NUCLEOTIDE SEQUENCE [LARGE SCALE GENOMIC DNA]</scope>
</reference>
<name>A0A0R3W0F7_TAEAS</name>
<reference evidence="4" key="1">
    <citation type="submission" date="2017-02" db="UniProtKB">
        <authorList>
            <consortium name="WormBaseParasite"/>
        </authorList>
    </citation>
    <scope>IDENTIFICATION</scope>
</reference>
<dbReference type="Proteomes" id="UP000282613">
    <property type="component" value="Unassembled WGS sequence"/>
</dbReference>
<sequence length="64" mass="6498">MGTRSQPRGSHPPTYAVCDVNEQVTASRPSASSPPSSSSSSSSSYSGCEDAAIGSRLVKGHQTA</sequence>
<evidence type="ECO:0000256" key="1">
    <source>
        <dbReference type="SAM" id="MobiDB-lite"/>
    </source>
</evidence>
<dbReference type="EMBL" id="UYRS01006321">
    <property type="protein sequence ID" value="VDK27492.1"/>
    <property type="molecule type" value="Genomic_DNA"/>
</dbReference>
<evidence type="ECO:0000313" key="4">
    <source>
        <dbReference type="WBParaSite" id="TASK_0000315101-mRNA-1"/>
    </source>
</evidence>
<keyword evidence="3" id="KW-1185">Reference proteome</keyword>
<evidence type="ECO:0000313" key="3">
    <source>
        <dbReference type="Proteomes" id="UP000282613"/>
    </source>
</evidence>
<proteinExistence type="predicted"/>
<protein>
    <submittedName>
        <fullName evidence="2 4">Uncharacterized protein</fullName>
    </submittedName>
</protein>
<evidence type="ECO:0000313" key="2">
    <source>
        <dbReference type="EMBL" id="VDK27492.1"/>
    </source>
</evidence>
<accession>A0A0R3W0F7</accession>
<organism evidence="4">
    <name type="scientific">Taenia asiatica</name>
    <name type="common">Asian tapeworm</name>
    <dbReference type="NCBI Taxonomy" id="60517"/>
    <lineage>
        <taxon>Eukaryota</taxon>
        <taxon>Metazoa</taxon>
        <taxon>Spiralia</taxon>
        <taxon>Lophotrochozoa</taxon>
        <taxon>Platyhelminthes</taxon>
        <taxon>Cestoda</taxon>
        <taxon>Eucestoda</taxon>
        <taxon>Cyclophyllidea</taxon>
        <taxon>Taeniidae</taxon>
        <taxon>Taenia</taxon>
    </lineage>
</organism>
<dbReference type="WBParaSite" id="TASK_0000315101-mRNA-1">
    <property type="protein sequence ID" value="TASK_0000315101-mRNA-1"/>
    <property type="gene ID" value="TASK_0000315101"/>
</dbReference>
<dbReference type="AlphaFoldDB" id="A0A0R3W0F7"/>
<feature type="region of interest" description="Disordered" evidence="1">
    <location>
        <begin position="21"/>
        <end position="64"/>
    </location>
</feature>
<feature type="compositionally biased region" description="Low complexity" evidence="1">
    <location>
        <begin position="27"/>
        <end position="46"/>
    </location>
</feature>
<gene>
    <name evidence="2" type="ORF">TASK_LOCUS3152</name>
</gene>